<feature type="region of interest" description="Disordered" evidence="1">
    <location>
        <begin position="261"/>
        <end position="282"/>
    </location>
</feature>
<protein>
    <submittedName>
        <fullName evidence="2">Uncharacterized protein</fullName>
    </submittedName>
</protein>
<dbReference type="Proteomes" id="UP001190700">
    <property type="component" value="Unassembled WGS sequence"/>
</dbReference>
<organism evidence="2 3">
    <name type="scientific">Cymbomonas tetramitiformis</name>
    <dbReference type="NCBI Taxonomy" id="36881"/>
    <lineage>
        <taxon>Eukaryota</taxon>
        <taxon>Viridiplantae</taxon>
        <taxon>Chlorophyta</taxon>
        <taxon>Pyramimonadophyceae</taxon>
        <taxon>Pyramimonadales</taxon>
        <taxon>Pyramimonadaceae</taxon>
        <taxon>Cymbomonas</taxon>
    </lineage>
</organism>
<gene>
    <name evidence="2" type="ORF">CYMTET_37189</name>
</gene>
<feature type="region of interest" description="Disordered" evidence="1">
    <location>
        <begin position="1"/>
        <end position="34"/>
    </location>
</feature>
<reference evidence="2 3" key="1">
    <citation type="journal article" date="2015" name="Genome Biol. Evol.">
        <title>Comparative Genomics of a Bacterivorous Green Alga Reveals Evolutionary Causalities and Consequences of Phago-Mixotrophic Mode of Nutrition.</title>
        <authorList>
            <person name="Burns J.A."/>
            <person name="Paasch A."/>
            <person name="Narechania A."/>
            <person name="Kim E."/>
        </authorList>
    </citation>
    <scope>NUCLEOTIDE SEQUENCE [LARGE SCALE GENOMIC DNA]</scope>
    <source>
        <strain evidence="2 3">PLY_AMNH</strain>
    </source>
</reference>
<evidence type="ECO:0000313" key="3">
    <source>
        <dbReference type="Proteomes" id="UP001190700"/>
    </source>
</evidence>
<proteinExistence type="predicted"/>
<dbReference type="AlphaFoldDB" id="A0AAE0F679"/>
<feature type="region of interest" description="Disordered" evidence="1">
    <location>
        <begin position="72"/>
        <end position="190"/>
    </location>
</feature>
<evidence type="ECO:0000256" key="1">
    <source>
        <dbReference type="SAM" id="MobiDB-lite"/>
    </source>
</evidence>
<evidence type="ECO:0000313" key="2">
    <source>
        <dbReference type="EMBL" id="KAK3253566.1"/>
    </source>
</evidence>
<feature type="compositionally biased region" description="Basic and acidic residues" evidence="1">
    <location>
        <begin position="170"/>
        <end position="187"/>
    </location>
</feature>
<dbReference type="EMBL" id="LGRX02024758">
    <property type="protein sequence ID" value="KAK3253566.1"/>
    <property type="molecule type" value="Genomic_DNA"/>
</dbReference>
<feature type="compositionally biased region" description="Polar residues" evidence="1">
    <location>
        <begin position="420"/>
        <end position="444"/>
    </location>
</feature>
<sequence>MESLDGLGCDNIENHEPESQPNPDAEIEKPDSAGIAAALKHVQALLARDKNATATPQTSPVATASVLQDIVNKSASQPVTEASPRPQPVQHAPSPSPETTVAIDATPPPSKEQSPPSTQQNSTPAPPEAVPNRAQSVREHIEAEFTGEAEAPIQEVEDSTPPEKPGVEVAKSDGNKKAKTDKNDKSIDWGVGTDRIGVQARTTAQKLRLFLAIQAYSEEEKKWPNQTTMVKLAKTLGIKAQYSTFIDKIRDANQQALNRKKSLNEAGTELKSLQPEDPRREELESRVSRCKAELEKHMELDTAAQAVQDAKCGRAAAVVGKVREAATAAKQEARSLREKNAQHMMEEQKKVLDKNKAILDEKQEEWKLSVNEKDPDKTRQSDNGIFEKLENKVIEAAVIDLTDDGEEAITAPGEARANPAQEQGSSAVSPSLQTSVIHYTNPRV</sequence>
<name>A0AAE0F679_9CHLO</name>
<feature type="region of interest" description="Disordered" evidence="1">
    <location>
        <begin position="410"/>
        <end position="444"/>
    </location>
</feature>
<accession>A0AAE0F679</accession>
<keyword evidence="3" id="KW-1185">Reference proteome</keyword>
<feature type="compositionally biased region" description="Polar residues" evidence="1">
    <location>
        <begin position="111"/>
        <end position="123"/>
    </location>
</feature>
<comment type="caution">
    <text evidence="2">The sequence shown here is derived from an EMBL/GenBank/DDBJ whole genome shotgun (WGS) entry which is preliminary data.</text>
</comment>